<keyword evidence="2" id="KW-0732">Signal</keyword>
<dbReference type="AlphaFoldDB" id="A0A8S1H6Q1"/>
<reference evidence="3" key="1">
    <citation type="submission" date="2020-10" db="EMBL/GenBank/DDBJ databases">
        <authorList>
            <person name="Kikuchi T."/>
        </authorList>
    </citation>
    <scope>NUCLEOTIDE SEQUENCE</scope>
    <source>
        <strain evidence="3">NKZ352</strain>
    </source>
</reference>
<evidence type="ECO:0000256" key="1">
    <source>
        <dbReference type="SAM" id="MobiDB-lite"/>
    </source>
</evidence>
<dbReference type="OrthoDB" id="5793558at2759"/>
<feature type="signal peptide" evidence="2">
    <location>
        <begin position="1"/>
        <end position="15"/>
    </location>
</feature>
<dbReference type="Proteomes" id="UP000835052">
    <property type="component" value="Unassembled WGS sequence"/>
</dbReference>
<name>A0A8S1H6Q1_9PELO</name>
<feature type="compositionally biased region" description="Basic and acidic residues" evidence="1">
    <location>
        <begin position="300"/>
        <end position="316"/>
    </location>
</feature>
<evidence type="ECO:0008006" key="5">
    <source>
        <dbReference type="Google" id="ProtNLM"/>
    </source>
</evidence>
<sequence>MILLLLAVLVTRVDAQLPIQNLNPVQIQPPPSNCIRDVDEDVCPQREGFDDDCDRKCLQNFPMRVGSGCHLRNTGTLLSFFGIRSFMCKCELPGFVCSAPAAAIPFIHPFRTNLVQQHSRLTLLPATSMPCNAPKYEKRLACRERFDDAECGWQRSSNVQWAHATPTGAPMPFPRFESPNGAYLAVTTTSPSADWATLSTCESLCSKGTVNVTVRVWRPVHVIVELCFREQETLLCAPVRTGNGRMVNEVIPETENFQVSLKFSNLTVDDVVMVDDLTAIYDACPPLQSSVSGIAQPQKMESDSAHHEHDELETEPKIQTTTEISKAFPSAPLAVPIPQVSGSASPPQRASSVLVQPKLHIEKKISSTSRRNCVGDDCHSHLGSHYASHAVTAEICRGRAGLLLCRAHCRVSDGAGYAARCIREGEPPFSKKCVCQLRRSPTKKLDQGKAPLTKRRKVVDAASSRMTMVDQNTHMRSSLPNPSRKIFGEEIYVKKLVRETCERPGENETCDNICKANDSESRGTCEDDGNCSCRHCRTSLCNFERNTRCGWSDLRMLSTQFNNISVAMKRGDENRYGLTRLRPMSYSGLVHRQPLNGPIVLSVDAFPSHAIDVRICVQNLRKCQTQRIAAKSWNRVTAKIKVPSAEKVFIVFQNRDLVGKAVAIDNILIRGGDC</sequence>
<protein>
    <recommendedName>
        <fullName evidence="5">MAM domain-containing protein</fullName>
    </recommendedName>
</protein>
<keyword evidence="4" id="KW-1185">Reference proteome</keyword>
<proteinExistence type="predicted"/>
<accession>A0A8S1H6Q1</accession>
<dbReference type="EMBL" id="CAJGYM010000020">
    <property type="protein sequence ID" value="CAD6191224.1"/>
    <property type="molecule type" value="Genomic_DNA"/>
</dbReference>
<organism evidence="3 4">
    <name type="scientific">Caenorhabditis auriculariae</name>
    <dbReference type="NCBI Taxonomy" id="2777116"/>
    <lineage>
        <taxon>Eukaryota</taxon>
        <taxon>Metazoa</taxon>
        <taxon>Ecdysozoa</taxon>
        <taxon>Nematoda</taxon>
        <taxon>Chromadorea</taxon>
        <taxon>Rhabditida</taxon>
        <taxon>Rhabditina</taxon>
        <taxon>Rhabditomorpha</taxon>
        <taxon>Rhabditoidea</taxon>
        <taxon>Rhabditidae</taxon>
        <taxon>Peloderinae</taxon>
        <taxon>Caenorhabditis</taxon>
    </lineage>
</organism>
<evidence type="ECO:0000313" key="4">
    <source>
        <dbReference type="Proteomes" id="UP000835052"/>
    </source>
</evidence>
<gene>
    <name evidence="3" type="ORF">CAUJ_LOCUS7143</name>
</gene>
<evidence type="ECO:0000313" key="3">
    <source>
        <dbReference type="EMBL" id="CAD6191224.1"/>
    </source>
</evidence>
<evidence type="ECO:0000256" key="2">
    <source>
        <dbReference type="SAM" id="SignalP"/>
    </source>
</evidence>
<feature type="chain" id="PRO_5035896508" description="MAM domain-containing protein" evidence="2">
    <location>
        <begin position="16"/>
        <end position="674"/>
    </location>
</feature>
<feature type="region of interest" description="Disordered" evidence="1">
    <location>
        <begin position="292"/>
        <end position="318"/>
    </location>
</feature>
<comment type="caution">
    <text evidence="3">The sequence shown here is derived from an EMBL/GenBank/DDBJ whole genome shotgun (WGS) entry which is preliminary data.</text>
</comment>